<evidence type="ECO:0000313" key="10">
    <source>
        <dbReference type="Proteomes" id="UP000199438"/>
    </source>
</evidence>
<dbReference type="RefSeq" id="WP_092542855.1">
    <property type="nucleotide sequence ID" value="NZ_FOKV01000004.1"/>
</dbReference>
<evidence type="ECO:0000259" key="8">
    <source>
        <dbReference type="Pfam" id="PF21338"/>
    </source>
</evidence>
<evidence type="ECO:0000256" key="2">
    <source>
        <dbReference type="ARBA" id="ARBA00006645"/>
    </source>
</evidence>
<comment type="similarity">
    <text evidence="2">Belongs to the type IB topoisomerase family.</text>
</comment>
<dbReference type="InterPro" id="IPR049331">
    <property type="entry name" value="Top1B_N_bact"/>
</dbReference>
<keyword evidence="6 9" id="KW-0413">Isomerase</keyword>
<dbReference type="InterPro" id="IPR014711">
    <property type="entry name" value="TopoI_cat_a-hlx-sub_euk"/>
</dbReference>
<dbReference type="PROSITE" id="PS52038">
    <property type="entry name" value="TOPO_IB_2"/>
    <property type="match status" value="1"/>
</dbReference>
<dbReference type="PRINTS" id="PR00416">
    <property type="entry name" value="EUTPISMRASEI"/>
</dbReference>
<dbReference type="Pfam" id="PF01028">
    <property type="entry name" value="Topoisom_I"/>
    <property type="match status" value="1"/>
</dbReference>
<comment type="catalytic activity">
    <reaction evidence="1">
        <text>ATP-independent breakage of single-stranded DNA, followed by passage and rejoining.</text>
        <dbReference type="EC" id="5.6.2.1"/>
    </reaction>
</comment>
<dbReference type="SUPFAM" id="SSF55869">
    <property type="entry name" value="DNA topoisomerase I domain"/>
    <property type="match status" value="1"/>
</dbReference>
<dbReference type="InterPro" id="IPR035447">
    <property type="entry name" value="DNA_topo_I_N_sf"/>
</dbReference>
<evidence type="ECO:0000256" key="5">
    <source>
        <dbReference type="ARBA" id="ARBA00023125"/>
    </source>
</evidence>
<feature type="domain" description="DNA topoisomerase I catalytic core eukaryotic-type" evidence="7">
    <location>
        <begin position="106"/>
        <end position="319"/>
    </location>
</feature>
<evidence type="ECO:0000259" key="7">
    <source>
        <dbReference type="Pfam" id="PF01028"/>
    </source>
</evidence>
<evidence type="ECO:0000313" key="9">
    <source>
        <dbReference type="EMBL" id="SFC37674.1"/>
    </source>
</evidence>
<evidence type="ECO:0000256" key="4">
    <source>
        <dbReference type="ARBA" id="ARBA00023029"/>
    </source>
</evidence>
<dbReference type="EMBL" id="FOKV01000004">
    <property type="protein sequence ID" value="SFC37674.1"/>
    <property type="molecule type" value="Genomic_DNA"/>
</dbReference>
<evidence type="ECO:0000256" key="1">
    <source>
        <dbReference type="ARBA" id="ARBA00000213"/>
    </source>
</evidence>
<dbReference type="EC" id="5.6.2.1" evidence="3"/>
<dbReference type="OrthoDB" id="9778962at2"/>
<keyword evidence="5" id="KW-0238">DNA-binding</keyword>
<dbReference type="Gene3D" id="1.10.132.120">
    <property type="match status" value="1"/>
</dbReference>
<evidence type="ECO:0000256" key="6">
    <source>
        <dbReference type="ARBA" id="ARBA00023235"/>
    </source>
</evidence>
<dbReference type="InterPro" id="IPR011010">
    <property type="entry name" value="DNA_brk_join_enz"/>
</dbReference>
<reference evidence="10" key="1">
    <citation type="submission" date="2016-10" db="EMBL/GenBank/DDBJ databases">
        <authorList>
            <person name="Varghese N."/>
            <person name="Submissions S."/>
        </authorList>
    </citation>
    <scope>NUCLEOTIDE SEQUENCE [LARGE SCALE GENOMIC DNA]</scope>
    <source>
        <strain evidence="10">DSM 24499</strain>
    </source>
</reference>
<dbReference type="Pfam" id="PF21338">
    <property type="entry name" value="Top1B_N_bact"/>
    <property type="match status" value="1"/>
</dbReference>
<dbReference type="SUPFAM" id="SSF56349">
    <property type="entry name" value="DNA breaking-rejoining enzymes"/>
    <property type="match status" value="1"/>
</dbReference>
<sequence length="358" mass="41512">MTLSSEDINVILEEPSEAAKMANLVYVSEHHLSIKRKKAGRGFSYLNDGERIQDKKVVERIKKLVIPPAWTQVSISKLENGHLQVVGRDEKGRKQYIYHPLWSKIKNETKFFKMTAFGKKLPQIRKKVDKDLDLPGMCKQKVLALIIRLMEETHIRIGNDYYAQKNKTYGLSTFRTRHVKTYDNEVKFEFVGKKGKEHSISVENKELIKLINQCEEIPGWELFKFYDEKGEKHTIDSGMINDYIHDIAGELFSAKDFRTWAASKIFFETLMELGYIEDEKENKKTILTSFDAAASGLGNTRAVCRSYYVHPKIVESYEDGSIVSYFENVKKDDQKDYTKLSETEKVMLSLIEDYEISI</sequence>
<dbReference type="InterPro" id="IPR013500">
    <property type="entry name" value="TopoI_cat_euk"/>
</dbReference>
<name>A0A1I1IN61_9FLAO</name>
<dbReference type="Proteomes" id="UP000199438">
    <property type="component" value="Unassembled WGS sequence"/>
</dbReference>
<evidence type="ECO:0000256" key="3">
    <source>
        <dbReference type="ARBA" id="ARBA00012891"/>
    </source>
</evidence>
<gene>
    <name evidence="9" type="ORF">SAMN04487907_1043</name>
</gene>
<dbReference type="Gene3D" id="3.90.15.10">
    <property type="entry name" value="Topoisomerase I, Chain A, domain 3"/>
    <property type="match status" value="1"/>
</dbReference>
<proteinExistence type="inferred from homology"/>
<dbReference type="AlphaFoldDB" id="A0A1I1IN61"/>
<dbReference type="GO" id="GO:0006265">
    <property type="term" value="P:DNA topological change"/>
    <property type="evidence" value="ECO:0007669"/>
    <property type="project" value="InterPro"/>
</dbReference>
<dbReference type="GO" id="GO:0003917">
    <property type="term" value="F:DNA topoisomerase type I (single strand cut, ATP-independent) activity"/>
    <property type="evidence" value="ECO:0007669"/>
    <property type="project" value="UniProtKB-EC"/>
</dbReference>
<protein>
    <recommendedName>
        <fullName evidence="3">DNA topoisomerase</fullName>
        <ecNumber evidence="3">5.6.2.1</ecNumber>
    </recommendedName>
</protein>
<accession>A0A1I1IN61</accession>
<feature type="domain" description="DNA topoisomerase IB N-terminal" evidence="8">
    <location>
        <begin position="42"/>
        <end position="89"/>
    </location>
</feature>
<dbReference type="Gene3D" id="3.30.66.10">
    <property type="entry name" value="DNA topoisomerase I domain"/>
    <property type="match status" value="1"/>
</dbReference>
<dbReference type="STRING" id="1334022.SAMN04487907_1043"/>
<keyword evidence="4" id="KW-0799">Topoisomerase</keyword>
<organism evidence="9 10">
    <name type="scientific">Zunongwangia mangrovi</name>
    <dbReference type="NCBI Taxonomy" id="1334022"/>
    <lineage>
        <taxon>Bacteria</taxon>
        <taxon>Pseudomonadati</taxon>
        <taxon>Bacteroidota</taxon>
        <taxon>Flavobacteriia</taxon>
        <taxon>Flavobacteriales</taxon>
        <taxon>Flavobacteriaceae</taxon>
        <taxon>Zunongwangia</taxon>
    </lineage>
</organism>
<keyword evidence="10" id="KW-1185">Reference proteome</keyword>
<dbReference type="InterPro" id="IPR001631">
    <property type="entry name" value="TopoI"/>
</dbReference>
<dbReference type="GO" id="GO:0003677">
    <property type="term" value="F:DNA binding"/>
    <property type="evidence" value="ECO:0007669"/>
    <property type="project" value="UniProtKB-KW"/>
</dbReference>